<accession>A0ACB9LN88</accession>
<proteinExistence type="predicted"/>
<name>A0ACB9LN88_9MYRT</name>
<sequence length="892" mass="99352">MSKFNRYRHGRETPTDVHELSSFYLIEAGFISIDCGAPNSYQDTQYQIKYETDADYVDTGENQQVSTEYIYNIDVVSTKNMRIFPNGTRNCYTVRPQKGKGNKYLIRACHFYGNYDGQNVEPIFDVYVDTNLWYTSTIQDDYCQEIIYSLSRDYVQLCLINTGTGIPLLSRLELRLLDGGIYPFDSGALYMWGRSAVGMPNEMLWYPDDVFDRDWSNYSIPGAQVVHSTTFIQIDSSNNPYKVPWGVLQNAQVLSDQVLSFSSNPKDRWYIYFHFTEIEVLRKNESREFYVNVDNTVLETEILLYSTVSTIHTQVLTGQSSISFSLSPTARSTRPPILNAFEVYKVLDLSNPMTAAGDFDAINHVRRMYGLQTKQDWQGDPCSPSTFMWSGLNCSNDGDPGIISLNLSSSGLTGLIAPAFANLTSLQSLDLSNNQLTGPVPDFFARMKSLKALYLSGNNLDGSIPQDLMKKKADGTLLLSLEGNPNLCNSSYCPTTTTGILTGTRRSVIVPIAYSMLAIIVVVSLVSVAVIWRCSMKRRGGRGPSIRFSYQITRSLAPVSSGSTPKIFTHSELQSMTSNFQTIIGGGSFGKVYFGRLEDGTRVAVKVLSRTSKQGHKEFQAEAKLLKVVHHRNLVTLIGYSDDPENLALVYEYMSNGNLREHLSADRLYILSWPERLQIATDAAQGRLEYLHSGCRPSIIHRDFKTANILLDENMRAKISDFGLSRAFATLHDTHISTTPGGTPGYLDPEFSSFGNLNQKSDVYSFGIVLFELITGRPALIKDGGKLTHILQWALPLIERGDIESIMDPRLNGEFKAASAWKAVEIAMSCVPAVASRRPDMSHVLSELKGCSVLESTPGDSQSVGTSKRSNSFKTSFQTSSLNLGMVPPDPR</sequence>
<protein>
    <submittedName>
        <fullName evidence="1">Uncharacterized protein</fullName>
    </submittedName>
</protein>
<gene>
    <name evidence="1" type="ORF">MLD38_037411</name>
</gene>
<organism evidence="1 2">
    <name type="scientific">Melastoma candidum</name>
    <dbReference type="NCBI Taxonomy" id="119954"/>
    <lineage>
        <taxon>Eukaryota</taxon>
        <taxon>Viridiplantae</taxon>
        <taxon>Streptophyta</taxon>
        <taxon>Embryophyta</taxon>
        <taxon>Tracheophyta</taxon>
        <taxon>Spermatophyta</taxon>
        <taxon>Magnoliopsida</taxon>
        <taxon>eudicotyledons</taxon>
        <taxon>Gunneridae</taxon>
        <taxon>Pentapetalae</taxon>
        <taxon>rosids</taxon>
        <taxon>malvids</taxon>
        <taxon>Myrtales</taxon>
        <taxon>Melastomataceae</taxon>
        <taxon>Melastomatoideae</taxon>
        <taxon>Melastomateae</taxon>
        <taxon>Melastoma</taxon>
    </lineage>
</organism>
<comment type="caution">
    <text evidence="1">The sequence shown here is derived from an EMBL/GenBank/DDBJ whole genome shotgun (WGS) entry which is preliminary data.</text>
</comment>
<keyword evidence="2" id="KW-1185">Reference proteome</keyword>
<evidence type="ECO:0000313" key="1">
    <source>
        <dbReference type="EMBL" id="KAI4312607.1"/>
    </source>
</evidence>
<reference evidence="2" key="1">
    <citation type="journal article" date="2023" name="Front. Plant Sci.">
        <title>Chromosomal-level genome assembly of Melastoma candidum provides insights into trichome evolution.</title>
        <authorList>
            <person name="Zhong Y."/>
            <person name="Wu W."/>
            <person name="Sun C."/>
            <person name="Zou P."/>
            <person name="Liu Y."/>
            <person name="Dai S."/>
            <person name="Zhou R."/>
        </authorList>
    </citation>
    <scope>NUCLEOTIDE SEQUENCE [LARGE SCALE GENOMIC DNA]</scope>
</reference>
<evidence type="ECO:0000313" key="2">
    <source>
        <dbReference type="Proteomes" id="UP001057402"/>
    </source>
</evidence>
<dbReference type="Proteomes" id="UP001057402">
    <property type="component" value="Chromosome 11"/>
</dbReference>
<dbReference type="EMBL" id="CM042890">
    <property type="protein sequence ID" value="KAI4312607.1"/>
    <property type="molecule type" value="Genomic_DNA"/>
</dbReference>